<reference evidence="2" key="1">
    <citation type="journal article" date="2020" name="Stud. Mycol.">
        <title>101 Dothideomycetes genomes: a test case for predicting lifestyles and emergence of pathogens.</title>
        <authorList>
            <person name="Haridas S."/>
            <person name="Albert R."/>
            <person name="Binder M."/>
            <person name="Bloem J."/>
            <person name="Labutti K."/>
            <person name="Salamov A."/>
            <person name="Andreopoulos B."/>
            <person name="Baker S."/>
            <person name="Barry K."/>
            <person name="Bills G."/>
            <person name="Bluhm B."/>
            <person name="Cannon C."/>
            <person name="Castanera R."/>
            <person name="Culley D."/>
            <person name="Daum C."/>
            <person name="Ezra D."/>
            <person name="Gonzalez J."/>
            <person name="Henrissat B."/>
            <person name="Kuo A."/>
            <person name="Liang C."/>
            <person name="Lipzen A."/>
            <person name="Lutzoni F."/>
            <person name="Magnuson J."/>
            <person name="Mondo S."/>
            <person name="Nolan M."/>
            <person name="Ohm R."/>
            <person name="Pangilinan J."/>
            <person name="Park H.-J."/>
            <person name="Ramirez L."/>
            <person name="Alfaro M."/>
            <person name="Sun H."/>
            <person name="Tritt A."/>
            <person name="Yoshinaga Y."/>
            <person name="Zwiers L.-H."/>
            <person name="Turgeon B."/>
            <person name="Goodwin S."/>
            <person name="Spatafora J."/>
            <person name="Crous P."/>
            <person name="Grigoriev I."/>
        </authorList>
    </citation>
    <scope>NUCLEOTIDE SEQUENCE</scope>
    <source>
        <strain evidence="2">CBS 627.86</strain>
    </source>
</reference>
<dbReference type="Proteomes" id="UP000799770">
    <property type="component" value="Unassembled WGS sequence"/>
</dbReference>
<evidence type="ECO:0000313" key="3">
    <source>
        <dbReference type="Proteomes" id="UP000799770"/>
    </source>
</evidence>
<dbReference type="AlphaFoldDB" id="A0A6A5ZPG3"/>
<proteinExistence type="predicted"/>
<dbReference type="EMBL" id="ML977312">
    <property type="protein sequence ID" value="KAF2121562.1"/>
    <property type="molecule type" value="Genomic_DNA"/>
</dbReference>
<accession>A0A6A5ZPG3</accession>
<feature type="compositionally biased region" description="Polar residues" evidence="1">
    <location>
        <begin position="52"/>
        <end position="70"/>
    </location>
</feature>
<name>A0A6A5ZPG3_9PLEO</name>
<gene>
    <name evidence="2" type="ORF">BDV96DRAFT_564562</name>
</gene>
<keyword evidence="3" id="KW-1185">Reference proteome</keyword>
<feature type="region of interest" description="Disordered" evidence="1">
    <location>
        <begin position="38"/>
        <end position="70"/>
    </location>
</feature>
<sequence length="70" mass="7842">MLMSQRDALNQREPGTWAYPVLGCYPSAYSKIGARSLSSYTPHDSSHPHQRGFSSTYSVPESETISTEWC</sequence>
<evidence type="ECO:0000313" key="2">
    <source>
        <dbReference type="EMBL" id="KAF2121562.1"/>
    </source>
</evidence>
<protein>
    <submittedName>
        <fullName evidence="2">Uncharacterized protein</fullName>
    </submittedName>
</protein>
<evidence type="ECO:0000256" key="1">
    <source>
        <dbReference type="SAM" id="MobiDB-lite"/>
    </source>
</evidence>
<organism evidence="2 3">
    <name type="scientific">Lophiotrema nucula</name>
    <dbReference type="NCBI Taxonomy" id="690887"/>
    <lineage>
        <taxon>Eukaryota</taxon>
        <taxon>Fungi</taxon>
        <taxon>Dikarya</taxon>
        <taxon>Ascomycota</taxon>
        <taxon>Pezizomycotina</taxon>
        <taxon>Dothideomycetes</taxon>
        <taxon>Pleosporomycetidae</taxon>
        <taxon>Pleosporales</taxon>
        <taxon>Lophiotremataceae</taxon>
        <taxon>Lophiotrema</taxon>
    </lineage>
</organism>